<evidence type="ECO:0000313" key="9">
    <source>
        <dbReference type="Proteomes" id="UP000709295"/>
    </source>
</evidence>
<accession>A0A8J5I609</accession>
<keyword evidence="5" id="KW-0175">Coiled coil</keyword>
<dbReference type="EC" id="2.7.7.7" evidence="1"/>
<evidence type="ECO:0000256" key="6">
    <source>
        <dbReference type="SAM" id="MobiDB-lite"/>
    </source>
</evidence>
<gene>
    <name evidence="8" type="ORF">JG688_00015367</name>
</gene>
<comment type="caution">
    <text evidence="8">The sequence shown here is derived from an EMBL/GenBank/DDBJ whole genome shotgun (WGS) entry which is preliminary data.</text>
</comment>
<proteinExistence type="predicted"/>
<protein>
    <recommendedName>
        <fullName evidence="1">DNA-directed DNA polymerase</fullName>
        <ecNumber evidence="1">2.7.7.7</ecNumber>
    </recommendedName>
</protein>
<reference evidence="8" key="1">
    <citation type="submission" date="2021-01" db="EMBL/GenBank/DDBJ databases">
        <title>Phytophthora aleatoria, a newly-described species from Pinus radiata is distinct from Phytophthora cactorum isolates based on comparative genomics.</title>
        <authorList>
            <person name="Mcdougal R."/>
            <person name="Panda P."/>
            <person name="Williams N."/>
            <person name="Studholme D.J."/>
        </authorList>
    </citation>
    <scope>NUCLEOTIDE SEQUENCE</scope>
    <source>
        <strain evidence="8">NZFS 4037</strain>
    </source>
</reference>
<feature type="region of interest" description="Disordered" evidence="6">
    <location>
        <begin position="1243"/>
        <end position="1263"/>
    </location>
</feature>
<feature type="domain" description="DNA-directed DNA polymerase family B multifunctional" evidence="7">
    <location>
        <begin position="372"/>
        <end position="479"/>
    </location>
</feature>
<keyword evidence="4" id="KW-0239">DNA-directed DNA polymerase</keyword>
<name>A0A8J5I609_9STRA</name>
<dbReference type="GO" id="GO:0003887">
    <property type="term" value="F:DNA-directed DNA polymerase activity"/>
    <property type="evidence" value="ECO:0007669"/>
    <property type="project" value="UniProtKB-KW"/>
</dbReference>
<dbReference type="EMBL" id="JAENGY010001646">
    <property type="protein sequence ID" value="KAG6947852.1"/>
    <property type="molecule type" value="Genomic_DNA"/>
</dbReference>
<keyword evidence="2" id="KW-0808">Transferase</keyword>
<sequence>MELQMIEDLVSSEEFRAYRQGSGTKQWVDLRYRDVKVMTERGFSKINKVIRHRTRKRLFRVSTNAGSVVVTEDHSLLRSDATKISPQECKIGTPLLHWDMPLVSGGGPDDDVVRKFAFAKGLFFGGGQCGFSNSEQPEAWFTLRCRRREGLTTAIFLFNSRYKGDKVWLRAEAGGSSMTPRVATAASNVTALVREWTREFYTSRNEKKVPQDVLFGDVDIKHRFFLGVRAATTTNSDTMVARGQLGAQGLYTVLADIGCCDDMMLSVDADAPADYRMTLAPPGTLGDKADAFTVRTIEDLGEANAQCVYDLETESHHFAAGVGRLVVHNTDSLYVSYAPDHYRDFDREYFTGKCDKIEYGTLLVRKTFEQIEIAKHLVNEYLRRDNGTSFLKMAYEEVLYPVAFLSKKKYYGVPHEENVDFYPRKLFLRGLEVVKRGSSEVLKDVVNEVLHTTMDIANTRDIIDVVEDAIKRVFNTEWPIDAFAKTKPNVRFKYVICKYYPWTYDIQGRQTKNTIGACMELVQRVKDEGLEIDLEYYFDNELTGQFARLITFCPVFEKAIPELPAVNTSGMNEVEIDALNKERYTRTEDALFKAAKKHIGHLAKEFSNSARPDLYTRHLNVATAVVLNIFSHSPGGITSTLEALLTQRLRAVEVLIKSFGLEDIVLNCTARWKQRVVEFIREEYDYDNICKSNLPFTTIWDVLERRELELILRDHSLFPQLPGDQALAIVDAIAKAMASTLEVTMSTQPESEPSPSLLEEKEPIPVEHLLEEEEKPALLELTDVVQESPSKEKAFDPTTELIAELRARAERAEAAHIRAKAECKEIKEKAEAERKEIKEKAEVERKEIKEKPKRNADRWAFGSTKNGWLLETSWDKAYIDLDNNVKALTSTRPLTTIRKDGRRRGYAVAVKQDSEGALIRVVPGLRMDVEKKLDRLEKVGFNRVIYHGRDDYFNPSANPDDFIDNVCADGDQYLNEELEDKAIETSPVDFNMIAIELFVPNNHESVTLDNVIHVLERVQYETSERAVTPAVNSTLTTCNTSCRFTQYQVNQIAARLKKLENFRPSSQVNVADAFGLAEKTINDDSIAFGPISTVKLERGAQRTIYTGIKVASCARGGSVVIVPYENYVNRLQFNEQRHGVGLSEISVNVVNISTEFIRVDISDLLFTFAYEADDAAETAKAERAGKLREEQALARARLEKLALKEKADSAAREAEAAKAKDERKARKAREKLAREVKAAEEAKEEVKLKKKSNSPKKLNSTTMPTKRRALVQLQSSVGGKRGRTSPVKPLEHTSIVPRTPAVVLRPEVFSMVAYHFFTLTDWEPFFDEKTEEPMVPWVTQCFLEWSARKPVDWSRACRSASPWMTTILQLSKKRVDWMQFTSWLGDDDDFAWKLPLLQAAARSGKLTWKHWRRLSQLACEWMIPLFDEYADKIYLEEFFHYDKDYTPIHKDDTPIYAPYMLNDRGECDECADRDWIDYSKESQLQPWKSEFVKRNVNELDWREMCRHAHEGIKFVFEEMFDKIIFSAFFKTRAPWKTLFLESNKKQFNWAAVDKQTWKYLSRDARSWMPLDEYFDCIDLNVFFDNGANIPEVEDLLKNELDIVPTKKKPLGAQRPFAKPTFQKNRAEILRKVFDVQQFETSNRKFADEVKTNGYGASILLIRPVTTTSVTVVEKKKATRDKKSKIKTPKEIAEADSFAKDLFKLRDDYSPDVLIEHSIGARVEGLRREARATVVSMDEYRTSVTCSCCHKRLTQTRLFTKVKRKEDETDIRL</sequence>
<evidence type="ECO:0000256" key="4">
    <source>
        <dbReference type="ARBA" id="ARBA00022932"/>
    </source>
</evidence>
<organism evidence="8 9">
    <name type="scientific">Phytophthora aleatoria</name>
    <dbReference type="NCBI Taxonomy" id="2496075"/>
    <lineage>
        <taxon>Eukaryota</taxon>
        <taxon>Sar</taxon>
        <taxon>Stramenopiles</taxon>
        <taxon>Oomycota</taxon>
        <taxon>Peronosporomycetes</taxon>
        <taxon>Peronosporales</taxon>
        <taxon>Peronosporaceae</taxon>
        <taxon>Phytophthora</taxon>
    </lineage>
</organism>
<dbReference type="GO" id="GO:0000166">
    <property type="term" value="F:nucleotide binding"/>
    <property type="evidence" value="ECO:0007669"/>
    <property type="project" value="InterPro"/>
</dbReference>
<keyword evidence="9" id="KW-1185">Reference proteome</keyword>
<feature type="coiled-coil region" evidence="5">
    <location>
        <begin position="802"/>
        <end position="849"/>
    </location>
</feature>
<dbReference type="Pfam" id="PF00136">
    <property type="entry name" value="DNA_pol_B"/>
    <property type="match status" value="1"/>
</dbReference>
<keyword evidence="3" id="KW-0548">Nucleotidyltransferase</keyword>
<evidence type="ECO:0000256" key="2">
    <source>
        <dbReference type="ARBA" id="ARBA00022679"/>
    </source>
</evidence>
<dbReference type="Proteomes" id="UP000709295">
    <property type="component" value="Unassembled WGS sequence"/>
</dbReference>
<evidence type="ECO:0000256" key="3">
    <source>
        <dbReference type="ARBA" id="ARBA00022695"/>
    </source>
</evidence>
<evidence type="ECO:0000259" key="7">
    <source>
        <dbReference type="Pfam" id="PF00136"/>
    </source>
</evidence>
<evidence type="ECO:0000313" key="8">
    <source>
        <dbReference type="EMBL" id="KAG6947852.1"/>
    </source>
</evidence>
<dbReference type="InterPro" id="IPR006134">
    <property type="entry name" value="DNA-dir_DNA_pol_B_multi_dom"/>
</dbReference>
<evidence type="ECO:0000256" key="1">
    <source>
        <dbReference type="ARBA" id="ARBA00012417"/>
    </source>
</evidence>
<dbReference type="GO" id="GO:0003677">
    <property type="term" value="F:DNA binding"/>
    <property type="evidence" value="ECO:0007669"/>
    <property type="project" value="InterPro"/>
</dbReference>
<evidence type="ECO:0000256" key="5">
    <source>
        <dbReference type="SAM" id="Coils"/>
    </source>
</evidence>
<dbReference type="InterPro" id="IPR030934">
    <property type="entry name" value="Intein_C"/>
</dbReference>
<dbReference type="PROSITE" id="PS50818">
    <property type="entry name" value="INTEIN_C_TER"/>
    <property type="match status" value="1"/>
</dbReference>